<dbReference type="GO" id="GO:0003755">
    <property type="term" value="F:peptidyl-prolyl cis-trans isomerase activity"/>
    <property type="evidence" value="ECO:0007669"/>
    <property type="project" value="UniProtKB-UniRule"/>
</dbReference>
<evidence type="ECO:0000256" key="7">
    <source>
        <dbReference type="SAM" id="MobiDB-lite"/>
    </source>
</evidence>
<evidence type="ECO:0000313" key="10">
    <source>
        <dbReference type="Proteomes" id="UP001302321"/>
    </source>
</evidence>
<protein>
    <recommendedName>
        <fullName evidence="6">Peptidyl-prolyl cis-trans isomerase</fullName>
        <ecNumber evidence="6">5.2.1.8</ecNumber>
    </recommendedName>
</protein>
<comment type="similarity">
    <text evidence="2">Belongs to the PpiC/parvulin rotamase family. PIN4 subfamily.</text>
</comment>
<dbReference type="EC" id="5.2.1.8" evidence="6"/>
<accession>A0AAN6WGH8</accession>
<feature type="domain" description="PpiC" evidence="8">
    <location>
        <begin position="46"/>
        <end position="138"/>
    </location>
</feature>
<organism evidence="9 10">
    <name type="scientific">Triangularia setosa</name>
    <dbReference type="NCBI Taxonomy" id="2587417"/>
    <lineage>
        <taxon>Eukaryota</taxon>
        <taxon>Fungi</taxon>
        <taxon>Dikarya</taxon>
        <taxon>Ascomycota</taxon>
        <taxon>Pezizomycotina</taxon>
        <taxon>Sordariomycetes</taxon>
        <taxon>Sordariomycetidae</taxon>
        <taxon>Sordariales</taxon>
        <taxon>Podosporaceae</taxon>
        <taxon>Triangularia</taxon>
    </lineage>
</organism>
<dbReference type="PROSITE" id="PS50198">
    <property type="entry name" value="PPIC_PPIASE_2"/>
    <property type="match status" value="1"/>
</dbReference>
<dbReference type="Gene3D" id="3.10.50.40">
    <property type="match status" value="1"/>
</dbReference>
<reference evidence="9" key="1">
    <citation type="journal article" date="2023" name="Mol. Phylogenet. Evol.">
        <title>Genome-scale phylogeny and comparative genomics of the fungal order Sordariales.</title>
        <authorList>
            <person name="Hensen N."/>
            <person name="Bonometti L."/>
            <person name="Westerberg I."/>
            <person name="Brannstrom I.O."/>
            <person name="Guillou S."/>
            <person name="Cros-Aarteil S."/>
            <person name="Calhoun S."/>
            <person name="Haridas S."/>
            <person name="Kuo A."/>
            <person name="Mondo S."/>
            <person name="Pangilinan J."/>
            <person name="Riley R."/>
            <person name="LaButti K."/>
            <person name="Andreopoulos B."/>
            <person name="Lipzen A."/>
            <person name="Chen C."/>
            <person name="Yan M."/>
            <person name="Daum C."/>
            <person name="Ng V."/>
            <person name="Clum A."/>
            <person name="Steindorff A."/>
            <person name="Ohm R.A."/>
            <person name="Martin F."/>
            <person name="Silar P."/>
            <person name="Natvig D.O."/>
            <person name="Lalanne C."/>
            <person name="Gautier V."/>
            <person name="Ament-Velasquez S.L."/>
            <person name="Kruys A."/>
            <person name="Hutchinson M.I."/>
            <person name="Powell A.J."/>
            <person name="Barry K."/>
            <person name="Miller A.N."/>
            <person name="Grigoriev I.V."/>
            <person name="Debuchy R."/>
            <person name="Gladieux P."/>
            <person name="Hiltunen Thoren M."/>
            <person name="Johannesson H."/>
        </authorList>
    </citation>
    <scope>NUCLEOTIDE SEQUENCE</scope>
    <source>
        <strain evidence="9">CBS 892.96</strain>
    </source>
</reference>
<sequence length="140" mass="14457">MGKKDNKSGGGSGGKDVGKGGGKGGKGKGGGGVGGDEGGGKQQKGAQSINVRHILCNKMGEAEKAIERLQAGESFNTVAQEMSQDKARQGGSLGWKTKGSLLLEFEKVAYELPTSTTNKPSWGMAKTSEGYHVIMVEGRK</sequence>
<reference evidence="9" key="2">
    <citation type="submission" date="2023-05" db="EMBL/GenBank/DDBJ databases">
        <authorList>
            <consortium name="Lawrence Berkeley National Laboratory"/>
            <person name="Steindorff A."/>
            <person name="Hensen N."/>
            <person name="Bonometti L."/>
            <person name="Westerberg I."/>
            <person name="Brannstrom I.O."/>
            <person name="Guillou S."/>
            <person name="Cros-Aarteil S."/>
            <person name="Calhoun S."/>
            <person name="Haridas S."/>
            <person name="Kuo A."/>
            <person name="Mondo S."/>
            <person name="Pangilinan J."/>
            <person name="Riley R."/>
            <person name="Labutti K."/>
            <person name="Andreopoulos B."/>
            <person name="Lipzen A."/>
            <person name="Chen C."/>
            <person name="Yanf M."/>
            <person name="Daum C."/>
            <person name="Ng V."/>
            <person name="Clum A."/>
            <person name="Ohm R."/>
            <person name="Martin F."/>
            <person name="Silar P."/>
            <person name="Natvig D."/>
            <person name="Lalanne C."/>
            <person name="Gautier V."/>
            <person name="Ament-Velasquez S.L."/>
            <person name="Kruys A."/>
            <person name="Hutchinson M.I."/>
            <person name="Powell A.J."/>
            <person name="Barry K."/>
            <person name="Miller A.N."/>
            <person name="Grigoriev I.V."/>
            <person name="Debuchy R."/>
            <person name="Gladieux P."/>
            <person name="Thoren M.H."/>
            <person name="Johannesson H."/>
        </authorList>
    </citation>
    <scope>NUCLEOTIDE SEQUENCE</scope>
    <source>
        <strain evidence="9">CBS 892.96</strain>
    </source>
</reference>
<dbReference type="InterPro" id="IPR046357">
    <property type="entry name" value="PPIase_dom_sf"/>
</dbReference>
<dbReference type="Proteomes" id="UP001302321">
    <property type="component" value="Unassembled WGS sequence"/>
</dbReference>
<comment type="caution">
    <text evidence="9">The sequence shown here is derived from an EMBL/GenBank/DDBJ whole genome shotgun (WGS) entry which is preliminary data.</text>
</comment>
<dbReference type="SUPFAM" id="SSF54534">
    <property type="entry name" value="FKBP-like"/>
    <property type="match status" value="1"/>
</dbReference>
<keyword evidence="10" id="KW-1185">Reference proteome</keyword>
<keyword evidence="3 5" id="KW-0697">Rotamase</keyword>
<dbReference type="InterPro" id="IPR043323">
    <property type="entry name" value="PIN4"/>
</dbReference>
<dbReference type="AlphaFoldDB" id="A0AAN6WGH8"/>
<name>A0AAN6WGH8_9PEZI</name>
<dbReference type="GO" id="GO:0003677">
    <property type="term" value="F:DNA binding"/>
    <property type="evidence" value="ECO:0007669"/>
    <property type="project" value="InterPro"/>
</dbReference>
<evidence type="ECO:0000256" key="2">
    <source>
        <dbReference type="ARBA" id="ARBA00010242"/>
    </source>
</evidence>
<evidence type="ECO:0000256" key="5">
    <source>
        <dbReference type="PROSITE-ProRule" id="PRU00278"/>
    </source>
</evidence>
<feature type="compositionally biased region" description="Gly residues" evidence="7">
    <location>
        <begin position="8"/>
        <end position="42"/>
    </location>
</feature>
<comment type="catalytic activity">
    <reaction evidence="1 6">
        <text>[protein]-peptidylproline (omega=180) = [protein]-peptidylproline (omega=0)</text>
        <dbReference type="Rhea" id="RHEA:16237"/>
        <dbReference type="Rhea" id="RHEA-COMP:10747"/>
        <dbReference type="Rhea" id="RHEA-COMP:10748"/>
        <dbReference type="ChEBI" id="CHEBI:83833"/>
        <dbReference type="ChEBI" id="CHEBI:83834"/>
        <dbReference type="EC" id="5.2.1.8"/>
    </reaction>
</comment>
<proteinExistence type="inferred from homology"/>
<dbReference type="Pfam" id="PF00639">
    <property type="entry name" value="Rotamase"/>
    <property type="match status" value="1"/>
</dbReference>
<gene>
    <name evidence="9" type="ORF">QBC36DRAFT_321081</name>
</gene>
<evidence type="ECO:0000256" key="3">
    <source>
        <dbReference type="ARBA" id="ARBA00023110"/>
    </source>
</evidence>
<evidence type="ECO:0000256" key="6">
    <source>
        <dbReference type="RuleBase" id="RU363014"/>
    </source>
</evidence>
<feature type="region of interest" description="Disordered" evidence="7">
    <location>
        <begin position="1"/>
        <end position="48"/>
    </location>
</feature>
<dbReference type="EMBL" id="MU866105">
    <property type="protein sequence ID" value="KAK4180042.1"/>
    <property type="molecule type" value="Genomic_DNA"/>
</dbReference>
<evidence type="ECO:0000256" key="1">
    <source>
        <dbReference type="ARBA" id="ARBA00000971"/>
    </source>
</evidence>
<evidence type="ECO:0000313" key="9">
    <source>
        <dbReference type="EMBL" id="KAK4180042.1"/>
    </source>
</evidence>
<keyword evidence="4 5" id="KW-0413">Isomerase</keyword>
<dbReference type="GO" id="GO:0006364">
    <property type="term" value="P:rRNA processing"/>
    <property type="evidence" value="ECO:0007669"/>
    <property type="project" value="InterPro"/>
</dbReference>
<dbReference type="InterPro" id="IPR000297">
    <property type="entry name" value="PPIase_PpiC"/>
</dbReference>
<evidence type="ECO:0000256" key="4">
    <source>
        <dbReference type="ARBA" id="ARBA00023235"/>
    </source>
</evidence>
<dbReference type="PANTHER" id="PTHR45995">
    <property type="match status" value="1"/>
</dbReference>
<evidence type="ECO:0000259" key="8">
    <source>
        <dbReference type="PROSITE" id="PS50198"/>
    </source>
</evidence>